<evidence type="ECO:0000313" key="3">
    <source>
        <dbReference type="Proteomes" id="UP001159427"/>
    </source>
</evidence>
<dbReference type="Proteomes" id="UP001159427">
    <property type="component" value="Unassembled WGS sequence"/>
</dbReference>
<evidence type="ECO:0000313" key="2">
    <source>
        <dbReference type="EMBL" id="CAH3149397.1"/>
    </source>
</evidence>
<feature type="region of interest" description="Disordered" evidence="1">
    <location>
        <begin position="83"/>
        <end position="114"/>
    </location>
</feature>
<organism evidence="2 3">
    <name type="scientific">Porites evermanni</name>
    <dbReference type="NCBI Taxonomy" id="104178"/>
    <lineage>
        <taxon>Eukaryota</taxon>
        <taxon>Metazoa</taxon>
        <taxon>Cnidaria</taxon>
        <taxon>Anthozoa</taxon>
        <taxon>Hexacorallia</taxon>
        <taxon>Scleractinia</taxon>
        <taxon>Fungiina</taxon>
        <taxon>Poritidae</taxon>
        <taxon>Porites</taxon>
    </lineage>
</organism>
<reference evidence="2 3" key="1">
    <citation type="submission" date="2022-05" db="EMBL/GenBank/DDBJ databases">
        <authorList>
            <consortium name="Genoscope - CEA"/>
            <person name="William W."/>
        </authorList>
    </citation>
    <scope>NUCLEOTIDE SEQUENCE [LARGE SCALE GENOMIC DNA]</scope>
</reference>
<protein>
    <submittedName>
        <fullName evidence="2">Uncharacterized protein</fullName>
    </submittedName>
</protein>
<comment type="caution">
    <text evidence="2">The sequence shown here is derived from an EMBL/GenBank/DDBJ whole genome shotgun (WGS) entry which is preliminary data.</text>
</comment>
<feature type="compositionally biased region" description="Polar residues" evidence="1">
    <location>
        <begin position="83"/>
        <end position="105"/>
    </location>
</feature>
<sequence>MDKETSSVLGLRKPRLSTKQKLPKRVSFKDETWVINIPAYEESQNAADLRDGFVFSRDSMVGNSWINSRTDATRGRGRLQTFSTSSSFHGNKGQQSPQTTQTYGTINPGHDISRPYKSILKSPSTTYQRKSHLIETYLPAKQTRQVSASARYDFSDTSNNFKHDSSHLLPSREVINRLEKPFLARNLPARRSSFTRGQESRDGVLYNKSARLYDQDFSFNRTSSDYDLSQSEKTRTINSGKQSQINFDIVGVTYGRVDKMPYFHDISGAISGMKEYTPLLNSPNDRARLEHSTVSRTISRTSHFDSNRGGRHISVIPAIAAFNRKSRDKAKHFSTTWTREYDTSLKRQLPMAWPPGKPYNFSTK</sequence>
<evidence type="ECO:0000256" key="1">
    <source>
        <dbReference type="SAM" id="MobiDB-lite"/>
    </source>
</evidence>
<dbReference type="EMBL" id="CALNXI010000970">
    <property type="protein sequence ID" value="CAH3149397.1"/>
    <property type="molecule type" value="Genomic_DNA"/>
</dbReference>
<name>A0ABN8PSR9_9CNID</name>
<accession>A0ABN8PSR9</accession>
<keyword evidence="3" id="KW-1185">Reference proteome</keyword>
<proteinExistence type="predicted"/>
<gene>
    <name evidence="2" type="ORF">PEVE_00044946</name>
</gene>